<feature type="compositionally biased region" description="Basic and acidic residues" evidence="3">
    <location>
        <begin position="369"/>
        <end position="388"/>
    </location>
</feature>
<organism evidence="4 5">
    <name type="scientific">Hydra vulgaris</name>
    <name type="common">Hydra</name>
    <name type="synonym">Hydra attenuata</name>
    <dbReference type="NCBI Taxonomy" id="6087"/>
    <lineage>
        <taxon>Eukaryota</taxon>
        <taxon>Metazoa</taxon>
        <taxon>Cnidaria</taxon>
        <taxon>Hydrozoa</taxon>
        <taxon>Hydroidolina</taxon>
        <taxon>Anthoathecata</taxon>
        <taxon>Aplanulata</taxon>
        <taxon>Hydridae</taxon>
        <taxon>Hydra</taxon>
    </lineage>
</organism>
<dbReference type="Pfam" id="PF00560">
    <property type="entry name" value="LRR_1"/>
    <property type="match status" value="1"/>
</dbReference>
<dbReference type="InterPro" id="IPR032675">
    <property type="entry name" value="LRR_dom_sf"/>
</dbReference>
<dbReference type="PROSITE" id="PS51450">
    <property type="entry name" value="LRR"/>
    <property type="match status" value="5"/>
</dbReference>
<proteinExistence type="predicted"/>
<evidence type="ECO:0000256" key="1">
    <source>
        <dbReference type="ARBA" id="ARBA00022614"/>
    </source>
</evidence>
<dbReference type="PANTHER" id="PTHR15454:SF56">
    <property type="entry name" value="PROTEIN PHOSPHATASE 1 REGULATORY SUBUNIT 7-RELATED"/>
    <property type="match status" value="1"/>
</dbReference>
<keyword evidence="2" id="KW-0677">Repeat</keyword>
<dbReference type="RefSeq" id="XP_065659360.1">
    <property type="nucleotide sequence ID" value="XM_065803288.1"/>
</dbReference>
<feature type="region of interest" description="Disordered" evidence="3">
    <location>
        <begin position="312"/>
        <end position="338"/>
    </location>
</feature>
<evidence type="ECO:0000256" key="2">
    <source>
        <dbReference type="ARBA" id="ARBA00022737"/>
    </source>
</evidence>
<dbReference type="GeneID" id="100203289"/>
<gene>
    <name evidence="5" type="primary">LOC100203289</name>
</gene>
<dbReference type="PANTHER" id="PTHR15454">
    <property type="entry name" value="NISCHARIN RELATED"/>
    <property type="match status" value="1"/>
</dbReference>
<protein>
    <submittedName>
        <fullName evidence="5">Leucine-rich repeat-containing protein 9 isoform X2</fullName>
    </submittedName>
</protein>
<dbReference type="SMART" id="SM00365">
    <property type="entry name" value="LRR_SD22"/>
    <property type="match status" value="5"/>
</dbReference>
<dbReference type="InterPro" id="IPR001611">
    <property type="entry name" value="Leu-rich_rpt"/>
</dbReference>
<keyword evidence="4" id="KW-1185">Reference proteome</keyword>
<dbReference type="Pfam" id="PF13855">
    <property type="entry name" value="LRR_8"/>
    <property type="match status" value="1"/>
</dbReference>
<accession>A0ABM4CCF7</accession>
<dbReference type="Proteomes" id="UP001652625">
    <property type="component" value="Chromosome 08"/>
</dbReference>
<evidence type="ECO:0000313" key="5">
    <source>
        <dbReference type="RefSeq" id="XP_065659360.1"/>
    </source>
</evidence>
<evidence type="ECO:0000256" key="3">
    <source>
        <dbReference type="SAM" id="MobiDB-lite"/>
    </source>
</evidence>
<evidence type="ECO:0000313" key="4">
    <source>
        <dbReference type="Proteomes" id="UP001652625"/>
    </source>
</evidence>
<feature type="region of interest" description="Disordered" evidence="3">
    <location>
        <begin position="360"/>
        <end position="388"/>
    </location>
</feature>
<keyword evidence="1" id="KW-0433">Leucine-rich repeat</keyword>
<reference evidence="5" key="1">
    <citation type="submission" date="2025-08" db="UniProtKB">
        <authorList>
            <consortium name="RefSeq"/>
        </authorList>
    </citation>
    <scope>IDENTIFICATION</scope>
</reference>
<dbReference type="SUPFAM" id="SSF52058">
    <property type="entry name" value="L domain-like"/>
    <property type="match status" value="1"/>
</dbReference>
<name>A0ABM4CCF7_HYDVU</name>
<dbReference type="Gene3D" id="3.80.10.10">
    <property type="entry name" value="Ribonuclease Inhibitor"/>
    <property type="match status" value="2"/>
</dbReference>
<sequence>MYKSKDLTSLTDKNLENEEKLDISNNFLENLKGIEKSSLTLSWLNASHNKLNTISHLKSCKNLKVLNLSFNKLTNTFHVSELKNLKALILNNNELEKVEGLDELKELNTLVLSHNRLSSINVTNLQNLQKFSASHNCLYEIPDFQKQKDIKDVKLNNNFIENLPQWFPKCKRIKVIDLGNNKFTTIESIKLLGELPFLENLNLKGNPLCSSEDYYTKIKNLLPHLKLLDFKNLNEMYLKQLQNRPAVVTKNNINQDVKSKETEERGFISSNLKITQISEKNPVELEKKAKLKKKKKVKKKIVIEKDLTEKNSKKSRKIKKETSLANISKNKPDDTQDLSSNVLKNQFINKSKLCDGTVVGDSRKRKKKSEKEYANKMKGDNAKVPKKDKSGIVSVKKIKSVNCNKDISYLLKNISNENNLGAGLNSTW</sequence>